<keyword evidence="3" id="KW-1185">Reference proteome</keyword>
<dbReference type="PANTHER" id="PTHR13887:SF54">
    <property type="entry name" value="DSBA FAMILY PROTEIN"/>
    <property type="match status" value="1"/>
</dbReference>
<accession>A0A370NSL3</accession>
<protein>
    <submittedName>
        <fullName evidence="2">DsbA family protein</fullName>
    </submittedName>
</protein>
<name>A0A370NSL3_9BURK</name>
<dbReference type="Proteomes" id="UP000255165">
    <property type="component" value="Unassembled WGS sequence"/>
</dbReference>
<dbReference type="InterPro" id="IPR001853">
    <property type="entry name" value="DSBA-like_thioredoxin_dom"/>
</dbReference>
<sequence length="218" mass="23934">MELIFVGDPMCSWCYGFGKELSALTARFPQLPLRIVAGGLRAGATDVLDNAGKQMRLQHWARVEQASGLPFNRQGLLDRTGFVYDTEPICRAVVTARDLAPDADLLAVFRALQHAFYVDALDTTDGRVLAEAGSQALTRLGFAVRADTFLARWQAPEIQAQAQADFALARSWNIRSFPALLLRVGNELHMIAGSYSAAEMLERRLHAVLEETAARTGT</sequence>
<dbReference type="PANTHER" id="PTHR13887">
    <property type="entry name" value="GLUTATHIONE S-TRANSFERASE KAPPA"/>
    <property type="match status" value="1"/>
</dbReference>
<reference evidence="3" key="1">
    <citation type="submission" date="2018-06" db="EMBL/GenBank/DDBJ databases">
        <authorList>
            <person name="Feng T."/>
            <person name="Jeon C.O."/>
        </authorList>
    </citation>
    <scope>NUCLEOTIDE SEQUENCE [LARGE SCALE GENOMIC DNA]</scope>
    <source>
        <strain evidence="3">S23</strain>
    </source>
</reference>
<proteinExistence type="predicted"/>
<dbReference type="InterPro" id="IPR036249">
    <property type="entry name" value="Thioredoxin-like_sf"/>
</dbReference>
<dbReference type="GO" id="GO:0016491">
    <property type="term" value="F:oxidoreductase activity"/>
    <property type="evidence" value="ECO:0007669"/>
    <property type="project" value="InterPro"/>
</dbReference>
<gene>
    <name evidence="2" type="ORF">DN412_19505</name>
</gene>
<dbReference type="AlphaFoldDB" id="A0A370NSL3"/>
<dbReference type="Gene3D" id="3.40.30.10">
    <property type="entry name" value="Glutaredoxin"/>
    <property type="match status" value="1"/>
</dbReference>
<dbReference type="SUPFAM" id="SSF52833">
    <property type="entry name" value="Thioredoxin-like"/>
    <property type="match status" value="1"/>
</dbReference>
<feature type="domain" description="DSBA-like thioredoxin" evidence="1">
    <location>
        <begin position="3"/>
        <end position="197"/>
    </location>
</feature>
<dbReference type="CDD" id="cd03025">
    <property type="entry name" value="DsbA_FrnE_like"/>
    <property type="match status" value="1"/>
</dbReference>
<organism evidence="2 3">
    <name type="scientific">Cupriavidus lacunae</name>
    <dbReference type="NCBI Taxonomy" id="2666307"/>
    <lineage>
        <taxon>Bacteria</taxon>
        <taxon>Pseudomonadati</taxon>
        <taxon>Pseudomonadota</taxon>
        <taxon>Betaproteobacteria</taxon>
        <taxon>Burkholderiales</taxon>
        <taxon>Burkholderiaceae</taxon>
        <taxon>Cupriavidus</taxon>
    </lineage>
</organism>
<dbReference type="Gene3D" id="1.10.472.60">
    <property type="entry name" value="putative protein disulfide isomerase domain"/>
    <property type="match status" value="1"/>
</dbReference>
<evidence type="ECO:0000259" key="1">
    <source>
        <dbReference type="Pfam" id="PF01323"/>
    </source>
</evidence>
<comment type="caution">
    <text evidence="2">The sequence shown here is derived from an EMBL/GenBank/DDBJ whole genome shotgun (WGS) entry which is preliminary data.</text>
</comment>
<dbReference type="Pfam" id="PF01323">
    <property type="entry name" value="DSBA"/>
    <property type="match status" value="1"/>
</dbReference>
<dbReference type="EMBL" id="QKWJ01000024">
    <property type="protein sequence ID" value="RDK08606.1"/>
    <property type="molecule type" value="Genomic_DNA"/>
</dbReference>
<evidence type="ECO:0000313" key="2">
    <source>
        <dbReference type="EMBL" id="RDK08606.1"/>
    </source>
</evidence>
<evidence type="ECO:0000313" key="3">
    <source>
        <dbReference type="Proteomes" id="UP000255165"/>
    </source>
</evidence>
<dbReference type="RefSeq" id="WP_115213108.1">
    <property type="nucleotide sequence ID" value="NZ_QKWJ01000024.1"/>
</dbReference>